<dbReference type="RefSeq" id="WP_190932204.1">
    <property type="nucleotide sequence ID" value="NZ_JACXJA010000063.1"/>
</dbReference>
<keyword evidence="3" id="KW-1185">Reference proteome</keyword>
<gene>
    <name evidence="2" type="ORF">IDH45_31935</name>
</gene>
<keyword evidence="1" id="KW-0472">Membrane</keyword>
<sequence length="46" mass="4900">MIYCQYFTANLPAAGALHPVLALALIVLSLVVARRSSRYRGGGIVP</sequence>
<proteinExistence type="predicted"/>
<feature type="transmembrane region" description="Helical" evidence="1">
    <location>
        <begin position="16"/>
        <end position="33"/>
    </location>
</feature>
<dbReference type="AlphaFoldDB" id="A0A927CJ10"/>
<dbReference type="Proteomes" id="UP000639396">
    <property type="component" value="Unassembled WGS sequence"/>
</dbReference>
<comment type="caution">
    <text evidence="2">The sequence shown here is derived from an EMBL/GenBank/DDBJ whole genome shotgun (WGS) entry which is preliminary data.</text>
</comment>
<reference evidence="2" key="1">
    <citation type="submission" date="2020-09" db="EMBL/GenBank/DDBJ databases">
        <title>A novel bacterium of genus Paenibacillus, isolated from South China Sea.</title>
        <authorList>
            <person name="Huang H."/>
            <person name="Mo K."/>
            <person name="Hu Y."/>
        </authorList>
    </citation>
    <scope>NUCLEOTIDE SEQUENCE</scope>
    <source>
        <strain evidence="2">IB182363</strain>
    </source>
</reference>
<evidence type="ECO:0000313" key="2">
    <source>
        <dbReference type="EMBL" id="MBD2866590.1"/>
    </source>
</evidence>
<evidence type="ECO:0000313" key="3">
    <source>
        <dbReference type="Proteomes" id="UP000639396"/>
    </source>
</evidence>
<evidence type="ECO:0000256" key="1">
    <source>
        <dbReference type="SAM" id="Phobius"/>
    </source>
</evidence>
<accession>A0A927CJ10</accession>
<keyword evidence="1" id="KW-1133">Transmembrane helix</keyword>
<protein>
    <submittedName>
        <fullName evidence="2">Uncharacterized protein</fullName>
    </submittedName>
</protein>
<keyword evidence="1" id="KW-0812">Transmembrane</keyword>
<organism evidence="2 3">
    <name type="scientific">Paenibacillus oceani</name>
    <dbReference type="NCBI Taxonomy" id="2772510"/>
    <lineage>
        <taxon>Bacteria</taxon>
        <taxon>Bacillati</taxon>
        <taxon>Bacillota</taxon>
        <taxon>Bacilli</taxon>
        <taxon>Bacillales</taxon>
        <taxon>Paenibacillaceae</taxon>
        <taxon>Paenibacillus</taxon>
    </lineage>
</organism>
<name>A0A927CJ10_9BACL</name>
<dbReference type="EMBL" id="JACXJA010000063">
    <property type="protein sequence ID" value="MBD2866590.1"/>
    <property type="molecule type" value="Genomic_DNA"/>
</dbReference>